<dbReference type="EMBL" id="SRLB01000007">
    <property type="protein sequence ID" value="TGD99820.1"/>
    <property type="molecule type" value="Genomic_DNA"/>
</dbReference>
<protein>
    <submittedName>
        <fullName evidence="1">Type II toxin-antitoxin system PemK/MazF family toxin</fullName>
    </submittedName>
</protein>
<dbReference type="SUPFAM" id="SSF50118">
    <property type="entry name" value="Cell growth inhibitor/plasmid maintenance toxic component"/>
    <property type="match status" value="1"/>
</dbReference>
<dbReference type="Proteomes" id="UP000297535">
    <property type="component" value="Unassembled WGS sequence"/>
</dbReference>
<dbReference type="InterPro" id="IPR011067">
    <property type="entry name" value="Plasmid_toxin/cell-grow_inhib"/>
</dbReference>
<proteinExistence type="predicted"/>
<dbReference type="Gene3D" id="2.30.30.110">
    <property type="match status" value="1"/>
</dbReference>
<dbReference type="RefSeq" id="WP_135414812.1">
    <property type="nucleotide sequence ID" value="NZ_SRLB01000007.1"/>
</dbReference>
<dbReference type="OrthoDB" id="9808744at2"/>
<keyword evidence="2" id="KW-1185">Reference proteome</keyword>
<sequence>MRGPRPRVPKGGEIYSVDPNPVVGREMRDRHYWIVLTPEAVNVHGVSVAVIVTTAAVGARAAGLTVPVSGAGVTGVAVCTYLRSFDLRSRLADGSARLAGVVDSVTVDDIAARVASLVDPEPDA</sequence>
<dbReference type="GO" id="GO:0003677">
    <property type="term" value="F:DNA binding"/>
    <property type="evidence" value="ECO:0007669"/>
    <property type="project" value="InterPro"/>
</dbReference>
<evidence type="ECO:0000313" key="2">
    <source>
        <dbReference type="Proteomes" id="UP000297535"/>
    </source>
</evidence>
<dbReference type="InterPro" id="IPR003477">
    <property type="entry name" value="PemK-like"/>
</dbReference>
<organism evidence="1 2">
    <name type="scientific">Methylobacterium nonmethylotrophicum</name>
    <dbReference type="NCBI Taxonomy" id="1141884"/>
    <lineage>
        <taxon>Bacteria</taxon>
        <taxon>Pseudomonadati</taxon>
        <taxon>Pseudomonadota</taxon>
        <taxon>Alphaproteobacteria</taxon>
        <taxon>Hyphomicrobiales</taxon>
        <taxon>Methylobacteriaceae</taxon>
        <taxon>Methylobacterium</taxon>
    </lineage>
</organism>
<gene>
    <name evidence="1" type="ORF">EU555_11710</name>
</gene>
<evidence type="ECO:0000313" key="1">
    <source>
        <dbReference type="EMBL" id="TGD99820.1"/>
    </source>
</evidence>
<dbReference type="Pfam" id="PF02452">
    <property type="entry name" value="PemK_toxin"/>
    <property type="match status" value="1"/>
</dbReference>
<comment type="caution">
    <text evidence="1">The sequence shown here is derived from an EMBL/GenBank/DDBJ whole genome shotgun (WGS) entry which is preliminary data.</text>
</comment>
<reference evidence="1 2" key="1">
    <citation type="submission" date="2019-04" db="EMBL/GenBank/DDBJ databases">
        <authorList>
            <person name="Feng G."/>
            <person name="Zhu H."/>
        </authorList>
    </citation>
    <scope>NUCLEOTIDE SEQUENCE [LARGE SCALE GENOMIC DNA]</scope>
    <source>
        <strain evidence="1 2">6HR-1</strain>
    </source>
</reference>
<name>A0A4Z0NSD2_9HYPH</name>
<dbReference type="AlphaFoldDB" id="A0A4Z0NSD2"/>
<accession>A0A4Z0NSD2</accession>